<evidence type="ECO:0008006" key="3">
    <source>
        <dbReference type="Google" id="ProtNLM"/>
    </source>
</evidence>
<gene>
    <name evidence="1" type="ORF">NS331_24825</name>
</gene>
<feature type="non-terminal residue" evidence="1">
    <location>
        <position position="1"/>
    </location>
</feature>
<proteinExistence type="predicted"/>
<evidence type="ECO:0000313" key="2">
    <source>
        <dbReference type="Proteomes" id="UP000072741"/>
    </source>
</evidence>
<accession>A0A147GKZ6</accession>
<protein>
    <recommendedName>
        <fullName evidence="3">Filamentous hemagglutinin</fullName>
    </recommendedName>
</protein>
<sequence>GGIALQVTAGNLAIDAITGGASAAAVGSASGTVSLVANGLLTLSGSVQSTGGSISLRSATASVTLAAGAAIATGGAGTLDVQAQTDVNLADGSVLRTDGGNVRVQAVAGTLTLGLVDARTSADRSGTTLTQQSATNGHWGDVSLLAGTSVLDNASEAIANAVDVYARNLRLVAGSGSLGVGSNALETEAALLSAAAATAASGGVFLTEATALTVGTVADLSVDRIGLGSTGTQTDAATSAFTSGGALVLTTLAGSLSVNSAASAGANLLLQAGGAASDL</sequence>
<dbReference type="Proteomes" id="UP000072741">
    <property type="component" value="Unassembled WGS sequence"/>
</dbReference>
<comment type="caution">
    <text evidence="1">The sequence shown here is derived from an EMBL/GenBank/DDBJ whole genome shotgun (WGS) entry which is preliminary data.</text>
</comment>
<evidence type="ECO:0000313" key="1">
    <source>
        <dbReference type="EMBL" id="KTT11362.1"/>
    </source>
</evidence>
<reference evidence="1 2" key="1">
    <citation type="journal article" date="2016" name="Front. Microbiol.">
        <title>Genomic Resource of Rice Seed Associated Bacteria.</title>
        <authorList>
            <person name="Midha S."/>
            <person name="Bansal K."/>
            <person name="Sharma S."/>
            <person name="Kumar N."/>
            <person name="Patil P.P."/>
            <person name="Chaudhry V."/>
            <person name="Patil P.B."/>
        </authorList>
    </citation>
    <scope>NUCLEOTIDE SEQUENCE [LARGE SCALE GENOMIC DNA]</scope>
    <source>
        <strain evidence="1 2">NS331</strain>
    </source>
</reference>
<keyword evidence="2" id="KW-1185">Reference proteome</keyword>
<dbReference type="RefSeq" id="WP_193758205.1">
    <property type="nucleotide sequence ID" value="NZ_LDSL01000229.1"/>
</dbReference>
<organism evidence="1 2">
    <name type="scientific">Pseudacidovorax intermedius</name>
    <dbReference type="NCBI Taxonomy" id="433924"/>
    <lineage>
        <taxon>Bacteria</taxon>
        <taxon>Pseudomonadati</taxon>
        <taxon>Pseudomonadota</taxon>
        <taxon>Betaproteobacteria</taxon>
        <taxon>Burkholderiales</taxon>
        <taxon>Comamonadaceae</taxon>
        <taxon>Pseudacidovorax</taxon>
    </lineage>
</organism>
<feature type="non-terminal residue" evidence="1">
    <location>
        <position position="279"/>
    </location>
</feature>
<name>A0A147GKZ6_9BURK</name>
<dbReference type="EMBL" id="LDSL01000229">
    <property type="protein sequence ID" value="KTT11362.1"/>
    <property type="molecule type" value="Genomic_DNA"/>
</dbReference>
<dbReference type="AlphaFoldDB" id="A0A147GKZ6"/>